<protein>
    <submittedName>
        <fullName evidence="2">Uncharacterized protein</fullName>
    </submittedName>
</protein>
<evidence type="ECO:0000313" key="2">
    <source>
        <dbReference type="EMBL" id="ROQ25015.1"/>
    </source>
</evidence>
<evidence type="ECO:0000256" key="1">
    <source>
        <dbReference type="SAM" id="MobiDB-lite"/>
    </source>
</evidence>
<sequence length="100" mass="10860">MFSFSPALRSVTWVILMTQLAWLSLGEAVAQSQQDGYQQSQLLDQNASPDLDSSLPGTLSLSPCNVLAWTLARESHTEPMSSARCQLPPPRAPPTDLTGF</sequence>
<name>A0A3N1P8Y7_9GAMM</name>
<dbReference type="STRING" id="584787.GCA_001247655_03939"/>
<dbReference type="RefSeq" id="WP_123421871.1">
    <property type="nucleotide sequence ID" value="NZ_RJUL01000006.1"/>
</dbReference>
<feature type="compositionally biased region" description="Low complexity" evidence="1">
    <location>
        <begin position="35"/>
        <end position="45"/>
    </location>
</feature>
<gene>
    <name evidence="2" type="ORF">EDC28_106265</name>
</gene>
<feature type="region of interest" description="Disordered" evidence="1">
    <location>
        <begin position="78"/>
        <end position="100"/>
    </location>
</feature>
<keyword evidence="3" id="KW-1185">Reference proteome</keyword>
<proteinExistence type="predicted"/>
<dbReference type="AlphaFoldDB" id="A0A3N1P8Y7"/>
<dbReference type="Proteomes" id="UP000268033">
    <property type="component" value="Unassembled WGS sequence"/>
</dbReference>
<dbReference type="EMBL" id="RJUL01000006">
    <property type="protein sequence ID" value="ROQ25015.1"/>
    <property type="molecule type" value="Genomic_DNA"/>
</dbReference>
<accession>A0A3N1P8Y7</accession>
<feature type="region of interest" description="Disordered" evidence="1">
    <location>
        <begin position="35"/>
        <end position="55"/>
    </location>
</feature>
<reference evidence="2 3" key="1">
    <citation type="submission" date="2018-11" db="EMBL/GenBank/DDBJ databases">
        <title>Genomic Encyclopedia of Type Strains, Phase IV (KMG-IV): sequencing the most valuable type-strain genomes for metagenomic binning, comparative biology and taxonomic classification.</title>
        <authorList>
            <person name="Goeker M."/>
        </authorList>
    </citation>
    <scope>NUCLEOTIDE SEQUENCE [LARGE SCALE GENOMIC DNA]</scope>
    <source>
        <strain evidence="2 3">DSM 21945</strain>
    </source>
</reference>
<organism evidence="2 3">
    <name type="scientific">Gallaecimonas pentaromativorans</name>
    <dbReference type="NCBI Taxonomy" id="584787"/>
    <lineage>
        <taxon>Bacteria</taxon>
        <taxon>Pseudomonadati</taxon>
        <taxon>Pseudomonadota</taxon>
        <taxon>Gammaproteobacteria</taxon>
        <taxon>Enterobacterales</taxon>
        <taxon>Gallaecimonadaceae</taxon>
        <taxon>Gallaecimonas</taxon>
    </lineage>
</organism>
<comment type="caution">
    <text evidence="2">The sequence shown here is derived from an EMBL/GenBank/DDBJ whole genome shotgun (WGS) entry which is preliminary data.</text>
</comment>
<evidence type="ECO:0000313" key="3">
    <source>
        <dbReference type="Proteomes" id="UP000268033"/>
    </source>
</evidence>